<dbReference type="InterPro" id="IPR044595">
    <property type="entry name" value="KMD1-4"/>
</dbReference>
<feature type="domain" description="F-box" evidence="1">
    <location>
        <begin position="4"/>
        <end position="35"/>
    </location>
</feature>
<reference evidence="2" key="1">
    <citation type="journal article" date="2023" name="Science">
        <title>Elucidation of the pathway for biosynthesis of saponin adjuvants from the soapbark tree.</title>
        <authorList>
            <person name="Reed J."/>
            <person name="Orme A."/>
            <person name="El-Demerdash A."/>
            <person name="Owen C."/>
            <person name="Martin L.B.B."/>
            <person name="Misra R.C."/>
            <person name="Kikuchi S."/>
            <person name="Rejzek M."/>
            <person name="Martin A.C."/>
            <person name="Harkess A."/>
            <person name="Leebens-Mack J."/>
            <person name="Louveau T."/>
            <person name="Stephenson M.J."/>
            <person name="Osbourn A."/>
        </authorList>
    </citation>
    <scope>NUCLEOTIDE SEQUENCE</scope>
    <source>
        <strain evidence="2">S10</strain>
    </source>
</reference>
<dbReference type="Gene3D" id="2.120.10.80">
    <property type="entry name" value="Kelch-type beta propeller"/>
    <property type="match status" value="1"/>
</dbReference>
<dbReference type="Proteomes" id="UP001163823">
    <property type="component" value="Chromosome 11"/>
</dbReference>
<dbReference type="Pfam" id="PF01344">
    <property type="entry name" value="Kelch_1"/>
    <property type="match status" value="2"/>
</dbReference>
<dbReference type="InterPro" id="IPR001810">
    <property type="entry name" value="F-box_dom"/>
</dbReference>
<dbReference type="InterPro" id="IPR015915">
    <property type="entry name" value="Kelch-typ_b-propeller"/>
</dbReference>
<keyword evidence="3" id="KW-1185">Reference proteome</keyword>
<dbReference type="SMART" id="SM00612">
    <property type="entry name" value="Kelch"/>
    <property type="match status" value="2"/>
</dbReference>
<dbReference type="PANTHER" id="PTHR46407:SF3">
    <property type="entry name" value="OS02G0208700 PROTEIN"/>
    <property type="match status" value="1"/>
</dbReference>
<accession>A0AAD7L5K2</accession>
<evidence type="ECO:0000313" key="2">
    <source>
        <dbReference type="EMBL" id="KAJ7951832.1"/>
    </source>
</evidence>
<dbReference type="KEGG" id="qsa:O6P43_027818"/>
<dbReference type="SUPFAM" id="SSF117281">
    <property type="entry name" value="Kelch motif"/>
    <property type="match status" value="1"/>
</dbReference>
<name>A0AAD7L5K2_QUISA</name>
<gene>
    <name evidence="2" type="ORF">O6P43_027818</name>
</gene>
<protein>
    <submittedName>
        <fullName evidence="2">F-box/kelch-repeat protein</fullName>
    </submittedName>
</protein>
<dbReference type="PANTHER" id="PTHR46407">
    <property type="entry name" value="OS02G0208700 PROTEIN"/>
    <property type="match status" value="1"/>
</dbReference>
<dbReference type="AlphaFoldDB" id="A0AAD7L5K2"/>
<dbReference type="EMBL" id="JARAOO010000011">
    <property type="protein sequence ID" value="KAJ7951832.1"/>
    <property type="molecule type" value="Genomic_DNA"/>
</dbReference>
<organism evidence="2 3">
    <name type="scientific">Quillaja saponaria</name>
    <name type="common">Soap bark tree</name>
    <dbReference type="NCBI Taxonomy" id="32244"/>
    <lineage>
        <taxon>Eukaryota</taxon>
        <taxon>Viridiplantae</taxon>
        <taxon>Streptophyta</taxon>
        <taxon>Embryophyta</taxon>
        <taxon>Tracheophyta</taxon>
        <taxon>Spermatophyta</taxon>
        <taxon>Magnoliopsida</taxon>
        <taxon>eudicotyledons</taxon>
        <taxon>Gunneridae</taxon>
        <taxon>Pentapetalae</taxon>
        <taxon>rosids</taxon>
        <taxon>fabids</taxon>
        <taxon>Fabales</taxon>
        <taxon>Quillajaceae</taxon>
        <taxon>Quillaja</taxon>
    </lineage>
</organism>
<comment type="caution">
    <text evidence="2">The sequence shown here is derived from an EMBL/GenBank/DDBJ whole genome shotgun (WGS) entry which is preliminary data.</text>
</comment>
<evidence type="ECO:0000259" key="1">
    <source>
        <dbReference type="Pfam" id="PF00646"/>
    </source>
</evidence>
<dbReference type="CDD" id="cd22152">
    <property type="entry name" value="F-box_AtAFR-like"/>
    <property type="match status" value="1"/>
</dbReference>
<evidence type="ECO:0000313" key="3">
    <source>
        <dbReference type="Proteomes" id="UP001163823"/>
    </source>
</evidence>
<dbReference type="InterPro" id="IPR006652">
    <property type="entry name" value="Kelch_1"/>
</dbReference>
<proteinExistence type="predicted"/>
<sequence length="356" mass="40005">MELISGLPDDVIRDCLIRVSYDQFPTIASVCKGWKAETEVPEFRRSRKAAGHSQKLIVMVQALFDLNKTSGTKSQSNLVFRLSVFEPDSGNWSELPWPPVPGSAGGLPMFCQLAGVGFDLVVMGGWDSITWKASNSVFVYNFISASWRRGADMPGGPRTFFACASDLDHMVYVAGGHDEEKNALRSAMAYDVARDEWVLLPSMGRERDECKAIFHRGKIIAVGGYSTEMQGHFERSSEAFDISTWRWDPVKENFLDTAMCPRTYVDGDDQTFFMCFGDDVVALKDSTWQLLAKLPNEIRNVAYVRTWQGKLLVIGSNGFGEPHMCFLLDLKNYTWKTFEMPENFTGHVQSGCFIEV</sequence>
<dbReference type="Pfam" id="PF00646">
    <property type="entry name" value="F-box"/>
    <property type="match status" value="1"/>
</dbReference>
<dbReference type="GO" id="GO:2000762">
    <property type="term" value="P:regulation of phenylpropanoid metabolic process"/>
    <property type="evidence" value="ECO:0007669"/>
    <property type="project" value="InterPro"/>
</dbReference>
<dbReference type="GO" id="GO:0080037">
    <property type="term" value="P:negative regulation of cytokinin-activated signaling pathway"/>
    <property type="evidence" value="ECO:0007669"/>
    <property type="project" value="InterPro"/>
</dbReference>